<comment type="subcellular location">
    <subcellularLocation>
        <location evidence="1">Membrane</location>
        <topology evidence="1">Single-pass membrane protein</topology>
    </subcellularLocation>
</comment>
<dbReference type="InterPro" id="IPR042217">
    <property type="entry name" value="T4SS_VirB10/TrbI"/>
</dbReference>
<evidence type="ECO:0000256" key="4">
    <source>
        <dbReference type="ARBA" id="ARBA00022989"/>
    </source>
</evidence>
<evidence type="ECO:0000313" key="8">
    <source>
        <dbReference type="EMBL" id="KAF1028112.1"/>
    </source>
</evidence>
<protein>
    <submittedName>
        <fullName evidence="8">Type IV secretion system protein PtlG</fullName>
    </submittedName>
</protein>
<evidence type="ECO:0000256" key="6">
    <source>
        <dbReference type="SAM" id="MobiDB-lite"/>
    </source>
</evidence>
<keyword evidence="5 7" id="KW-0472">Membrane</keyword>
<feature type="region of interest" description="Disordered" evidence="6">
    <location>
        <begin position="1"/>
        <end position="26"/>
    </location>
</feature>
<feature type="region of interest" description="Disordered" evidence="6">
    <location>
        <begin position="418"/>
        <end position="437"/>
    </location>
</feature>
<proteinExistence type="inferred from homology"/>
<dbReference type="Gene3D" id="2.40.128.260">
    <property type="entry name" value="Type IV secretion system, VirB10/TraB/TrbI"/>
    <property type="match status" value="1"/>
</dbReference>
<gene>
    <name evidence="8" type="primary">ptlG</name>
    <name evidence="8" type="ORF">GAK29_00208</name>
</gene>
<dbReference type="InterPro" id="IPR005498">
    <property type="entry name" value="T4SS_VirB10/TraB/TrbI"/>
</dbReference>
<feature type="compositionally biased region" description="Polar residues" evidence="6">
    <location>
        <begin position="418"/>
        <end position="431"/>
    </location>
</feature>
<dbReference type="AlphaFoldDB" id="A0A833PL68"/>
<feature type="region of interest" description="Disordered" evidence="6">
    <location>
        <begin position="70"/>
        <end position="111"/>
    </location>
</feature>
<dbReference type="CDD" id="cd16429">
    <property type="entry name" value="VirB10"/>
    <property type="match status" value="1"/>
</dbReference>
<evidence type="ECO:0000256" key="7">
    <source>
        <dbReference type="SAM" id="Phobius"/>
    </source>
</evidence>
<dbReference type="GO" id="GO:0016020">
    <property type="term" value="C:membrane"/>
    <property type="evidence" value="ECO:0007669"/>
    <property type="project" value="UniProtKB-SubCell"/>
</dbReference>
<name>A0A833PL68_ACIBZ</name>
<comment type="caution">
    <text evidence="8">The sequence shown here is derived from an EMBL/GenBank/DDBJ whole genome shotgun (WGS) entry which is preliminary data.</text>
</comment>
<sequence length="480" mass="51275">MSENENNAPADDKLNPTKPVGIQEGKKSILSGGRRLTKLPMAIAFVIGIVVIGLILITLIQAGNKDVQQQDAMQDGGPGDSQGAPVDLFAGDKKSGAVDPLKEQQTGKPGDNCLTAVLDNQGKPVMNPDGTPKQAPCSDPTQVADPNAQMPQVVEGSVEDFENKRRLLELDRIRQKNDLAFQREQQIDQQRAKESADRMQAMYDRQSALAGVLNASSTVNGGGRGAMAMPTGASGSLSGLLPGGRSGGGDVGGMPGELDAFDTANGQTKKQSWADQDRNKDVYLNKALVDKISDYEVKAGTVIPGILITGMNSDLPGQIIAQVSQNVYDSPTGKYLLIPQGTKLIGSYNSAVTYGQKRAMVAWERLIYPNGSSISINFAGVDQAGYTGLKDKVSNHYGRIFGQAALISMFSAAGQIATDDNNSDNKSSGETLSEELGRQWSQTGQELIRKNMNIAPTIKIRPGYKLNVMVSKDMILKPYK</sequence>
<dbReference type="Proteomes" id="UP000490535">
    <property type="component" value="Unassembled WGS sequence"/>
</dbReference>
<evidence type="ECO:0000256" key="2">
    <source>
        <dbReference type="ARBA" id="ARBA00010265"/>
    </source>
</evidence>
<reference evidence="9" key="1">
    <citation type="journal article" date="2020" name="MBio">
        <title>Horizontal gene transfer to a defensive symbiont with a reduced genome amongst a multipartite beetle microbiome.</title>
        <authorList>
            <person name="Waterworth S.C."/>
            <person name="Florez L.V."/>
            <person name="Rees E.R."/>
            <person name="Hertweck C."/>
            <person name="Kaltenpoth M."/>
            <person name="Kwan J.C."/>
        </authorList>
    </citation>
    <scope>NUCLEOTIDE SEQUENCE [LARGE SCALE GENOMIC DNA]</scope>
</reference>
<organism evidence="8 9">
    <name type="scientific">Acinetobacter bereziniae</name>
    <name type="common">Acinetobacter genomosp. 10</name>
    <dbReference type="NCBI Taxonomy" id="106648"/>
    <lineage>
        <taxon>Bacteria</taxon>
        <taxon>Pseudomonadati</taxon>
        <taxon>Pseudomonadota</taxon>
        <taxon>Gammaproteobacteria</taxon>
        <taxon>Moraxellales</taxon>
        <taxon>Moraxellaceae</taxon>
        <taxon>Acinetobacter</taxon>
    </lineage>
</organism>
<keyword evidence="4 7" id="KW-1133">Transmembrane helix</keyword>
<feature type="transmembrane region" description="Helical" evidence="7">
    <location>
        <begin position="39"/>
        <end position="60"/>
    </location>
</feature>
<evidence type="ECO:0000313" key="9">
    <source>
        <dbReference type="Proteomes" id="UP000490535"/>
    </source>
</evidence>
<evidence type="ECO:0000256" key="3">
    <source>
        <dbReference type="ARBA" id="ARBA00022692"/>
    </source>
</evidence>
<evidence type="ECO:0000256" key="1">
    <source>
        <dbReference type="ARBA" id="ARBA00004167"/>
    </source>
</evidence>
<evidence type="ECO:0000256" key="5">
    <source>
        <dbReference type="ARBA" id="ARBA00023136"/>
    </source>
</evidence>
<feature type="compositionally biased region" description="Basic and acidic residues" evidence="6">
    <location>
        <begin position="90"/>
        <end position="102"/>
    </location>
</feature>
<accession>A0A833PL68</accession>
<comment type="similarity">
    <text evidence="2">Belongs to the TrbI/VirB10 family.</text>
</comment>
<feature type="region of interest" description="Disordered" evidence="6">
    <location>
        <begin position="125"/>
        <end position="145"/>
    </location>
</feature>
<keyword evidence="3 7" id="KW-0812">Transmembrane</keyword>
<dbReference type="Pfam" id="PF03743">
    <property type="entry name" value="TrbI"/>
    <property type="match status" value="1"/>
</dbReference>
<dbReference type="EMBL" id="WNDP01000003">
    <property type="protein sequence ID" value="KAF1028112.1"/>
    <property type="molecule type" value="Genomic_DNA"/>
</dbReference>